<protein>
    <submittedName>
        <fullName evidence="1">Uncharacterized protein</fullName>
    </submittedName>
</protein>
<dbReference type="Proteomes" id="UP000076408">
    <property type="component" value="Unassembled WGS sequence"/>
</dbReference>
<name>A0A182YEH2_ANOST</name>
<dbReference type="AlphaFoldDB" id="A0A182YEH2"/>
<dbReference type="VEuPathDB" id="VectorBase:ASTEI06858"/>
<dbReference type="EnsemblMetazoa" id="ASTEI06858-RA">
    <property type="protein sequence ID" value="ASTEI06858-PA"/>
    <property type="gene ID" value="ASTEI06858"/>
</dbReference>
<accession>A0A182YEH2</accession>
<sequence>MRAKPVFLYRLSCAEDLSITGKVEPSGGNIPDTVEASVIICRLPAAVCLLLSVHVWSDPNKNRDERTMCFRGRWIRSNTE</sequence>
<keyword evidence="2" id="KW-1185">Reference proteome</keyword>
<reference evidence="2" key="1">
    <citation type="journal article" date="2014" name="Genome Biol.">
        <title>Genome analysis of a major urban malaria vector mosquito, Anopheles stephensi.</title>
        <authorList>
            <person name="Jiang X."/>
            <person name="Peery A."/>
            <person name="Hall A.B."/>
            <person name="Sharma A."/>
            <person name="Chen X.G."/>
            <person name="Waterhouse R.M."/>
            <person name="Komissarov A."/>
            <person name="Riehle M.M."/>
            <person name="Shouche Y."/>
            <person name="Sharakhova M.V."/>
            <person name="Lawson D."/>
            <person name="Pakpour N."/>
            <person name="Arensburger P."/>
            <person name="Davidson V.L."/>
            <person name="Eiglmeier K."/>
            <person name="Emrich S."/>
            <person name="George P."/>
            <person name="Kennedy R.C."/>
            <person name="Mane S.P."/>
            <person name="Maslen G."/>
            <person name="Oringanje C."/>
            <person name="Qi Y."/>
            <person name="Settlage R."/>
            <person name="Tojo M."/>
            <person name="Tubio J.M."/>
            <person name="Unger M.F."/>
            <person name="Wang B."/>
            <person name="Vernick K.D."/>
            <person name="Ribeiro J.M."/>
            <person name="James A.A."/>
            <person name="Michel K."/>
            <person name="Riehle M.A."/>
            <person name="Luckhart S."/>
            <person name="Sharakhov I.V."/>
            <person name="Tu Z."/>
        </authorList>
    </citation>
    <scope>NUCLEOTIDE SEQUENCE [LARGE SCALE GENOMIC DNA]</scope>
    <source>
        <strain evidence="2">Indian</strain>
    </source>
</reference>
<proteinExistence type="predicted"/>
<reference evidence="1" key="2">
    <citation type="submission" date="2020-05" db="UniProtKB">
        <authorList>
            <consortium name="EnsemblMetazoa"/>
        </authorList>
    </citation>
    <scope>IDENTIFICATION</scope>
    <source>
        <strain evidence="1">Indian</strain>
    </source>
</reference>
<evidence type="ECO:0000313" key="2">
    <source>
        <dbReference type="Proteomes" id="UP000076408"/>
    </source>
</evidence>
<organism evidence="1 2">
    <name type="scientific">Anopheles stephensi</name>
    <name type="common">Indo-Pakistan malaria mosquito</name>
    <dbReference type="NCBI Taxonomy" id="30069"/>
    <lineage>
        <taxon>Eukaryota</taxon>
        <taxon>Metazoa</taxon>
        <taxon>Ecdysozoa</taxon>
        <taxon>Arthropoda</taxon>
        <taxon>Hexapoda</taxon>
        <taxon>Insecta</taxon>
        <taxon>Pterygota</taxon>
        <taxon>Neoptera</taxon>
        <taxon>Endopterygota</taxon>
        <taxon>Diptera</taxon>
        <taxon>Nematocera</taxon>
        <taxon>Culicoidea</taxon>
        <taxon>Culicidae</taxon>
        <taxon>Anophelinae</taxon>
        <taxon>Anopheles</taxon>
    </lineage>
</organism>
<evidence type="ECO:0000313" key="1">
    <source>
        <dbReference type="EnsemblMetazoa" id="ASTEI06858-PA"/>
    </source>
</evidence>